<proteinExistence type="predicted"/>
<dbReference type="PANTHER" id="PTHR37540">
    <property type="entry name" value="TRANSCRIPTION FACTOR (ACR-2), PUTATIVE-RELATED-RELATED"/>
    <property type="match status" value="1"/>
</dbReference>
<accession>A0A9P6GFJ7</accession>
<dbReference type="EMBL" id="WJXW01000008">
    <property type="protein sequence ID" value="KAF9734085.1"/>
    <property type="molecule type" value="Genomic_DNA"/>
</dbReference>
<organism evidence="1 2">
    <name type="scientific">Paraphaeosphaeria minitans</name>
    <dbReference type="NCBI Taxonomy" id="565426"/>
    <lineage>
        <taxon>Eukaryota</taxon>
        <taxon>Fungi</taxon>
        <taxon>Dikarya</taxon>
        <taxon>Ascomycota</taxon>
        <taxon>Pezizomycotina</taxon>
        <taxon>Dothideomycetes</taxon>
        <taxon>Pleosporomycetidae</taxon>
        <taxon>Pleosporales</taxon>
        <taxon>Massarineae</taxon>
        <taxon>Didymosphaeriaceae</taxon>
        <taxon>Paraphaeosphaeria</taxon>
    </lineage>
</organism>
<evidence type="ECO:0000313" key="1">
    <source>
        <dbReference type="EMBL" id="KAF9734085.1"/>
    </source>
</evidence>
<dbReference type="Proteomes" id="UP000756921">
    <property type="component" value="Unassembled WGS sequence"/>
</dbReference>
<sequence>MIFEFVTVNHPHEIRDRSRQRRIRHHAICNGIQKKRKEEATKNENFITSGIDTRTGKLRLDVQSSSALAIAKPLSGGRLDPFDSLPGDGEHLRLLMAHKSARSAGESVFCVEEAGKIFSEGLDNVFRGTLSDPLMFHALSLALALAANMNVPDVECLTQRGATLRNLRHRMSNPRLVPSVSTLTAMLMIIGYEYRVDGSNAISITTHLSAIRNVVELTKASNASTSDAIRRALFWQDLYSCLFVGTVRLLSHRDYEEISPEILPSLTSGSFVPPGFDEIILEFPRQLVEIMVDLNALCTFVDTRCSSRGLPLRECPIDNVQYGIESRLVDLLSQNRCSGTDDHLLQACIFASFFITYNLSTGIWEGCFIPEWCATRVTTLLTKTRRHPRWKENRYKKLLLWLLFVSGAMAKRNQIRSRAIKIIQSCFHDTLNGLYDDWDQLLKVMKTFVWSGHSMEQKVWRFWEDLHSPQPGIGRFEEEIGTMHPA</sequence>
<dbReference type="AlphaFoldDB" id="A0A9P6GFJ7"/>
<name>A0A9P6GFJ7_9PLEO</name>
<dbReference type="OrthoDB" id="2130169at2759"/>
<reference evidence="1" key="1">
    <citation type="journal article" date="2020" name="Mol. Plant Microbe Interact.">
        <title>Genome Sequence of the Biocontrol Agent Coniothyrium minitans strain Conio (IMI 134523).</title>
        <authorList>
            <person name="Patel D."/>
            <person name="Shittu T.A."/>
            <person name="Baroncelli R."/>
            <person name="Muthumeenakshi S."/>
            <person name="Osborne T.H."/>
            <person name="Janganan T.K."/>
            <person name="Sreenivasaprasad S."/>
        </authorList>
    </citation>
    <scope>NUCLEOTIDE SEQUENCE</scope>
    <source>
        <strain evidence="1">Conio</strain>
    </source>
</reference>
<gene>
    <name evidence="1" type="ORF">PMIN01_08428</name>
</gene>
<comment type="caution">
    <text evidence="1">The sequence shown here is derived from an EMBL/GenBank/DDBJ whole genome shotgun (WGS) entry which is preliminary data.</text>
</comment>
<protein>
    <recommendedName>
        <fullName evidence="3">Transcription factor domain-containing protein</fullName>
    </recommendedName>
</protein>
<keyword evidence="2" id="KW-1185">Reference proteome</keyword>
<evidence type="ECO:0000313" key="2">
    <source>
        <dbReference type="Proteomes" id="UP000756921"/>
    </source>
</evidence>
<dbReference type="PANTHER" id="PTHR37540:SF5">
    <property type="entry name" value="TRANSCRIPTION FACTOR DOMAIN-CONTAINING PROTEIN"/>
    <property type="match status" value="1"/>
</dbReference>
<evidence type="ECO:0008006" key="3">
    <source>
        <dbReference type="Google" id="ProtNLM"/>
    </source>
</evidence>
<dbReference type="Pfam" id="PF11951">
    <property type="entry name" value="Fungal_trans_2"/>
    <property type="match status" value="1"/>
</dbReference>
<dbReference type="InterPro" id="IPR021858">
    <property type="entry name" value="Fun_TF"/>
</dbReference>